<evidence type="ECO:0000256" key="5">
    <source>
        <dbReference type="ARBA" id="ARBA00023125"/>
    </source>
</evidence>
<keyword evidence="8 11" id="KW-0539">Nucleus</keyword>
<evidence type="ECO:0000256" key="6">
    <source>
        <dbReference type="ARBA" id="ARBA00023159"/>
    </source>
</evidence>
<dbReference type="SUPFAM" id="SSF46785">
    <property type="entry name" value="Winged helix' DNA-binding domain"/>
    <property type="match status" value="2"/>
</dbReference>
<evidence type="ECO:0000256" key="10">
    <source>
        <dbReference type="ARBA" id="ARBA00039673"/>
    </source>
</evidence>
<evidence type="ECO:0000313" key="15">
    <source>
        <dbReference type="Proteomes" id="UP000565754"/>
    </source>
</evidence>
<dbReference type="PANTHER" id="PTHR12081:SF40">
    <property type="entry name" value="TRANSCRIPTION FACTOR E2F8"/>
    <property type="match status" value="1"/>
</dbReference>
<dbReference type="InterPro" id="IPR003316">
    <property type="entry name" value="E2F_WHTH_DNA-bd_dom"/>
</dbReference>
<sequence length="821" mass="90980">LKTPLKQVATSHLVLTERQPECQPLTTPPKPKETPPADPWTPTSNLKMLISAASPEIRSREQRRQLSDSSSEVLQTKHCLQEHLLGDEYEKSQPSRKEKSLGLLCHKFLARYPDYPSPSQKSYICLDEVTEELHVERRRIYDIVNVLESLHMVSRLARNRYVWHGRHNLPQTLQALKKVGEENKYIQQIQMIKKREYEHEFDPDSERNEEMASSFGSREQSEMSFVELPGVEFRAASVNGRKYKSLRVMSQKFVMLFLVSTPQIVSLEVAAKILIGEDQLEDLDKSKFKTKIRRLYDIANVLSSLKLIKKVHVTEERGRKPAFKWTGPEVLPNTQDTKLEATSTACSPPISESIPSKEQCSKALFPSKGKQNFTRHSSLIKLVKSIENDRRKIQSAPTSPVKISASTYQSLPVFPNTIAQFPAITKHQLEGQSKTAEEMQVKCALSSPEAAHKPETSQQPALSQPLGVCPASHSSVSPVILPHPQSGVSYAIYLHPSQAHTVTTYSPGFMLQPLPCANVTGIKSNNSKVLNKITAEEGDTQRGSDEPTKSLVTEERPETKSETSSQRCLKRSQALPENNLIKRRKSDEESRDTSLTFFPSGYLIPLTHCTHGNKAECSNKEKAGVCSVQHTAYSSPITGVISMPASELKTVNIPAFHITPLNIMLSPNSIAAAPVLSNSCLNSSSTSSAPNPSSSALNFMLQHIGLIPAGVQVPANPVLQHMPVSSQSENISHSSGSTSMQEGKVIKFTFYSSINESNFLLSFQPSAPKEPQEPQAVTENFFRTPGGPNTEPSLSANSDGTQRTSQGTLYTPQRKLEVSED</sequence>
<feature type="region of interest" description="Disordered" evidence="12">
    <location>
        <begin position="764"/>
        <end position="821"/>
    </location>
</feature>
<protein>
    <recommendedName>
        <fullName evidence="10">Transcription factor E2F8</fullName>
    </recommendedName>
</protein>
<dbReference type="EMBL" id="VXBF01008110">
    <property type="protein sequence ID" value="NXM85749.1"/>
    <property type="molecule type" value="Genomic_DNA"/>
</dbReference>
<evidence type="ECO:0000256" key="2">
    <source>
        <dbReference type="ARBA" id="ARBA00010940"/>
    </source>
</evidence>
<keyword evidence="4 11" id="KW-0805">Transcription regulation</keyword>
<dbReference type="GO" id="GO:0000981">
    <property type="term" value="F:DNA-binding transcription factor activity, RNA polymerase II-specific"/>
    <property type="evidence" value="ECO:0007669"/>
    <property type="project" value="TreeGrafter"/>
</dbReference>
<evidence type="ECO:0000259" key="13">
    <source>
        <dbReference type="SMART" id="SM01372"/>
    </source>
</evidence>
<feature type="domain" description="E2F/DP family winged-helix DNA-binding" evidence="13">
    <location>
        <begin position="96"/>
        <end position="165"/>
    </location>
</feature>
<evidence type="ECO:0000256" key="1">
    <source>
        <dbReference type="ARBA" id="ARBA00004123"/>
    </source>
</evidence>
<reference evidence="14 15" key="1">
    <citation type="submission" date="2019-09" db="EMBL/GenBank/DDBJ databases">
        <title>Bird 10,000 Genomes (B10K) Project - Family phase.</title>
        <authorList>
            <person name="Zhang G."/>
        </authorList>
    </citation>
    <scope>NUCLEOTIDE SEQUENCE [LARGE SCALE GENOMIC DNA]</scope>
    <source>
        <strain evidence="14">B10K-DU-001-74</strain>
        <tissue evidence="14">Muscle</tissue>
    </source>
</reference>
<keyword evidence="5 11" id="KW-0238">DNA-binding</keyword>
<dbReference type="GO" id="GO:0010604">
    <property type="term" value="P:positive regulation of macromolecule metabolic process"/>
    <property type="evidence" value="ECO:0007669"/>
    <property type="project" value="UniProtKB-ARBA"/>
</dbReference>
<feature type="compositionally biased region" description="Polar residues" evidence="12">
    <location>
        <begin position="790"/>
        <end position="811"/>
    </location>
</feature>
<feature type="compositionally biased region" description="Basic and acidic residues" evidence="12">
    <location>
        <begin position="539"/>
        <end position="561"/>
    </location>
</feature>
<feature type="non-terminal residue" evidence="14">
    <location>
        <position position="1"/>
    </location>
</feature>
<evidence type="ECO:0000256" key="9">
    <source>
        <dbReference type="ARBA" id="ARBA00023306"/>
    </source>
</evidence>
<evidence type="ECO:0000256" key="3">
    <source>
        <dbReference type="ARBA" id="ARBA00022491"/>
    </source>
</evidence>
<keyword evidence="15" id="KW-1185">Reference proteome</keyword>
<dbReference type="GO" id="GO:0045935">
    <property type="term" value="P:positive regulation of nucleobase-containing compound metabolic process"/>
    <property type="evidence" value="ECO:0007669"/>
    <property type="project" value="UniProtKB-ARBA"/>
</dbReference>
<comment type="caution">
    <text evidence="14">The sequence shown here is derived from an EMBL/GenBank/DDBJ whole genome shotgun (WGS) entry which is preliminary data.</text>
</comment>
<dbReference type="SMART" id="SM01372">
    <property type="entry name" value="E2F_TDP"/>
    <property type="match status" value="2"/>
</dbReference>
<dbReference type="GO" id="GO:0045892">
    <property type="term" value="P:negative regulation of DNA-templated transcription"/>
    <property type="evidence" value="ECO:0007669"/>
    <property type="project" value="UniProtKB-ARBA"/>
</dbReference>
<organism evidence="14 15">
    <name type="scientific">Oenanthe oenanthe</name>
    <name type="common">Northern wheatear</name>
    <dbReference type="NCBI Taxonomy" id="279966"/>
    <lineage>
        <taxon>Eukaryota</taxon>
        <taxon>Metazoa</taxon>
        <taxon>Chordata</taxon>
        <taxon>Craniata</taxon>
        <taxon>Vertebrata</taxon>
        <taxon>Euteleostomi</taxon>
        <taxon>Archelosauria</taxon>
        <taxon>Archosauria</taxon>
        <taxon>Dinosauria</taxon>
        <taxon>Saurischia</taxon>
        <taxon>Theropoda</taxon>
        <taxon>Coelurosauria</taxon>
        <taxon>Aves</taxon>
        <taxon>Neognathae</taxon>
        <taxon>Neoaves</taxon>
        <taxon>Telluraves</taxon>
        <taxon>Australaves</taxon>
        <taxon>Passeriformes</taxon>
        <taxon>Muscicapidae</taxon>
        <taxon>Oenanthe</taxon>
    </lineage>
</organism>
<name>A0A7L1E8G9_OENON</name>
<accession>A0A7L1E8G9</accession>
<keyword evidence="3" id="KW-0678">Repressor</keyword>
<evidence type="ECO:0000313" key="14">
    <source>
        <dbReference type="EMBL" id="NXM85749.1"/>
    </source>
</evidence>
<dbReference type="PANTHER" id="PTHR12081">
    <property type="entry name" value="TRANSCRIPTION FACTOR E2F"/>
    <property type="match status" value="1"/>
</dbReference>
<evidence type="ECO:0000256" key="11">
    <source>
        <dbReference type="RuleBase" id="RU003796"/>
    </source>
</evidence>
<dbReference type="AlphaFoldDB" id="A0A7L1E8G9"/>
<dbReference type="GO" id="GO:0090575">
    <property type="term" value="C:RNA polymerase II transcription regulator complex"/>
    <property type="evidence" value="ECO:0007669"/>
    <property type="project" value="TreeGrafter"/>
</dbReference>
<evidence type="ECO:0000256" key="8">
    <source>
        <dbReference type="ARBA" id="ARBA00023242"/>
    </source>
</evidence>
<comment type="subcellular location">
    <subcellularLocation>
        <location evidence="1 11">Nucleus</location>
    </subcellularLocation>
</comment>
<dbReference type="GO" id="GO:0002040">
    <property type="term" value="P:sprouting angiogenesis"/>
    <property type="evidence" value="ECO:0007669"/>
    <property type="project" value="UniProtKB-ARBA"/>
</dbReference>
<dbReference type="InterPro" id="IPR036390">
    <property type="entry name" value="WH_DNA-bd_sf"/>
</dbReference>
<evidence type="ECO:0000256" key="12">
    <source>
        <dbReference type="SAM" id="MobiDB-lite"/>
    </source>
</evidence>
<keyword evidence="9" id="KW-0131">Cell cycle</keyword>
<evidence type="ECO:0000256" key="7">
    <source>
        <dbReference type="ARBA" id="ARBA00023163"/>
    </source>
</evidence>
<dbReference type="Proteomes" id="UP000565754">
    <property type="component" value="Unassembled WGS sequence"/>
</dbReference>
<dbReference type="Pfam" id="PF02319">
    <property type="entry name" value="WHD_E2F_TDP"/>
    <property type="match status" value="2"/>
</dbReference>
<keyword evidence="7 11" id="KW-0804">Transcription</keyword>
<feature type="region of interest" description="Disordered" evidence="12">
    <location>
        <begin position="534"/>
        <end position="593"/>
    </location>
</feature>
<feature type="non-terminal residue" evidence="14">
    <location>
        <position position="821"/>
    </location>
</feature>
<dbReference type="InterPro" id="IPR015633">
    <property type="entry name" value="E2F"/>
</dbReference>
<evidence type="ECO:0000256" key="4">
    <source>
        <dbReference type="ARBA" id="ARBA00023015"/>
    </source>
</evidence>
<gene>
    <name evidence="14" type="primary">E2f8</name>
    <name evidence="14" type="ORF">OENOEN_R02480</name>
</gene>
<dbReference type="InterPro" id="IPR036388">
    <property type="entry name" value="WH-like_DNA-bd_sf"/>
</dbReference>
<dbReference type="GO" id="GO:0000978">
    <property type="term" value="F:RNA polymerase II cis-regulatory region sequence-specific DNA binding"/>
    <property type="evidence" value="ECO:0007669"/>
    <property type="project" value="InterPro"/>
</dbReference>
<feature type="region of interest" description="Disordered" evidence="12">
    <location>
        <begin position="1"/>
        <end position="44"/>
    </location>
</feature>
<dbReference type="Gene3D" id="1.10.10.10">
    <property type="entry name" value="Winged helix-like DNA-binding domain superfamily/Winged helix DNA-binding domain"/>
    <property type="match status" value="2"/>
</dbReference>
<dbReference type="FunFam" id="1.10.10.10:FF:000100">
    <property type="entry name" value="E2F transcription factor 8"/>
    <property type="match status" value="1"/>
</dbReference>
<keyword evidence="6" id="KW-0010">Activator</keyword>
<comment type="similarity">
    <text evidence="2 11">Belongs to the E2F/DP family.</text>
</comment>
<feature type="domain" description="E2F/DP family winged-helix DNA-binding" evidence="13">
    <location>
        <begin position="241"/>
        <end position="327"/>
    </location>
</feature>
<dbReference type="FunFam" id="1.10.10.10:FF:000073">
    <property type="entry name" value="E2F transcription factor 8"/>
    <property type="match status" value="1"/>
</dbReference>
<proteinExistence type="inferred from homology"/>